<reference evidence="2" key="1">
    <citation type="submission" date="2020-02" db="EMBL/GenBank/DDBJ databases">
        <authorList>
            <person name="Meier V. D."/>
        </authorList>
    </citation>
    <scope>NUCLEOTIDE SEQUENCE</scope>
    <source>
        <strain evidence="2">AVDCRST_MAG06</strain>
    </source>
</reference>
<sequence length="310" mass="33609">DAARSGRGRRGGSPQVRRRAQALRRADVGRPVPQLRLHGGDVPAVHPVDRPDPRPAGDVVPRPHRRLGGGVVDRAPQPLRRRLDHPELPRRLRRHRHRVGVHQQPGRGHPGHGDPDHVRRLRGVRLHVHGLPRQGRPVRGDRGGHGGAHPGGLPADAQPAGSPRARPHRAVLRGVAAAHRLRHATGHLHAAQLHGHPPQDGHRVRQDRRGVALPDVLAAHRADVGAGPGRVRHPAVPVGVERPARRQAVPRVVGERHGHRGAPGPHRDRWSGQGAADRRRLHLDGAPHGGVLRPAAVLRPRTDVRSGEGI</sequence>
<organism evidence="2">
    <name type="scientific">uncultured Nocardioides sp</name>
    <dbReference type="NCBI Taxonomy" id="198441"/>
    <lineage>
        <taxon>Bacteria</taxon>
        <taxon>Bacillati</taxon>
        <taxon>Actinomycetota</taxon>
        <taxon>Actinomycetes</taxon>
        <taxon>Propionibacteriales</taxon>
        <taxon>Nocardioidaceae</taxon>
        <taxon>Nocardioides</taxon>
        <taxon>environmental samples</taxon>
    </lineage>
</organism>
<feature type="compositionally biased region" description="Basic residues" evidence="1">
    <location>
        <begin position="1"/>
        <end position="22"/>
    </location>
</feature>
<gene>
    <name evidence="2" type="ORF">AVDCRST_MAG06-2082</name>
</gene>
<dbReference type="AlphaFoldDB" id="A0A6J4NYU5"/>
<dbReference type="EMBL" id="CADCUP010000138">
    <property type="protein sequence ID" value="CAA9399153.1"/>
    <property type="molecule type" value="Genomic_DNA"/>
</dbReference>
<feature type="non-terminal residue" evidence="2">
    <location>
        <position position="1"/>
    </location>
</feature>
<name>A0A6J4NYU5_9ACTN</name>
<evidence type="ECO:0000313" key="2">
    <source>
        <dbReference type="EMBL" id="CAA9399153.1"/>
    </source>
</evidence>
<feature type="non-terminal residue" evidence="2">
    <location>
        <position position="310"/>
    </location>
</feature>
<evidence type="ECO:0000256" key="1">
    <source>
        <dbReference type="SAM" id="MobiDB-lite"/>
    </source>
</evidence>
<feature type="region of interest" description="Disordered" evidence="1">
    <location>
        <begin position="253"/>
        <end position="275"/>
    </location>
</feature>
<feature type="region of interest" description="Disordered" evidence="1">
    <location>
        <begin position="131"/>
        <end position="166"/>
    </location>
</feature>
<feature type="region of interest" description="Disordered" evidence="1">
    <location>
        <begin position="1"/>
        <end position="72"/>
    </location>
</feature>
<protein>
    <submittedName>
        <fullName evidence="2">Alpha-glucoside transport system permease protein AglG</fullName>
    </submittedName>
</protein>
<proteinExistence type="predicted"/>
<feature type="compositionally biased region" description="Basic and acidic residues" evidence="1">
    <location>
        <begin position="265"/>
        <end position="275"/>
    </location>
</feature>
<accession>A0A6J4NYU5</accession>